<dbReference type="OrthoDB" id="1932741at2759"/>
<dbReference type="Proteomes" id="UP000245207">
    <property type="component" value="Unassembled WGS sequence"/>
</dbReference>
<evidence type="ECO:0000313" key="1">
    <source>
        <dbReference type="EMBL" id="PWA43570.1"/>
    </source>
</evidence>
<keyword evidence="1" id="KW-0808">Transferase</keyword>
<name>A0A2U1L3L2_ARTAN</name>
<dbReference type="AlphaFoldDB" id="A0A2U1L3L2"/>
<accession>A0A2U1L3L2</accession>
<keyword evidence="1" id="KW-0548">Nucleotidyltransferase</keyword>
<keyword evidence="1" id="KW-0695">RNA-directed DNA polymerase</keyword>
<keyword evidence="2" id="KW-1185">Reference proteome</keyword>
<protein>
    <submittedName>
        <fullName evidence="1">RNA-directed DNA polymerase, eukaryota, Reverse transcriptase zinc-binding domain protein</fullName>
    </submittedName>
</protein>
<comment type="caution">
    <text evidence="1">The sequence shown here is derived from an EMBL/GenBank/DDBJ whole genome shotgun (WGS) entry which is preliminary data.</text>
</comment>
<proteinExistence type="predicted"/>
<evidence type="ECO:0000313" key="2">
    <source>
        <dbReference type="Proteomes" id="UP000245207"/>
    </source>
</evidence>
<organism evidence="1 2">
    <name type="scientific">Artemisia annua</name>
    <name type="common">Sweet wormwood</name>
    <dbReference type="NCBI Taxonomy" id="35608"/>
    <lineage>
        <taxon>Eukaryota</taxon>
        <taxon>Viridiplantae</taxon>
        <taxon>Streptophyta</taxon>
        <taxon>Embryophyta</taxon>
        <taxon>Tracheophyta</taxon>
        <taxon>Spermatophyta</taxon>
        <taxon>Magnoliopsida</taxon>
        <taxon>eudicotyledons</taxon>
        <taxon>Gunneridae</taxon>
        <taxon>Pentapetalae</taxon>
        <taxon>asterids</taxon>
        <taxon>campanulids</taxon>
        <taxon>Asterales</taxon>
        <taxon>Asteraceae</taxon>
        <taxon>Asteroideae</taxon>
        <taxon>Anthemideae</taxon>
        <taxon>Artemisiinae</taxon>
        <taxon>Artemisia</taxon>
    </lineage>
</organism>
<dbReference type="EMBL" id="PKPP01011752">
    <property type="protein sequence ID" value="PWA43570.1"/>
    <property type="molecule type" value="Genomic_DNA"/>
</dbReference>
<sequence length="155" mass="17941">MFDVPKNDESDEVDNIFDETAQYMESKNVTDPLGQALPLLMVPMYNITSWNIKGMNQSHKQNENLATHKVFVRGKPWYLMGNFNAALNLEYKAIGLHFRWNQKPKGDHGVLKKIDRVLENLDFYDLFVGASALFQPYRISKHSPAILRIPKILKF</sequence>
<gene>
    <name evidence="1" type="ORF">CTI12_AA528420</name>
</gene>
<dbReference type="GO" id="GO:0003964">
    <property type="term" value="F:RNA-directed DNA polymerase activity"/>
    <property type="evidence" value="ECO:0007669"/>
    <property type="project" value="UniProtKB-KW"/>
</dbReference>
<reference evidence="1 2" key="1">
    <citation type="journal article" date="2018" name="Mol. Plant">
        <title>The genome of Artemisia annua provides insight into the evolution of Asteraceae family and artemisinin biosynthesis.</title>
        <authorList>
            <person name="Shen Q."/>
            <person name="Zhang L."/>
            <person name="Liao Z."/>
            <person name="Wang S."/>
            <person name="Yan T."/>
            <person name="Shi P."/>
            <person name="Liu M."/>
            <person name="Fu X."/>
            <person name="Pan Q."/>
            <person name="Wang Y."/>
            <person name="Lv Z."/>
            <person name="Lu X."/>
            <person name="Zhang F."/>
            <person name="Jiang W."/>
            <person name="Ma Y."/>
            <person name="Chen M."/>
            <person name="Hao X."/>
            <person name="Li L."/>
            <person name="Tang Y."/>
            <person name="Lv G."/>
            <person name="Zhou Y."/>
            <person name="Sun X."/>
            <person name="Brodelius P.E."/>
            <person name="Rose J.K.C."/>
            <person name="Tang K."/>
        </authorList>
    </citation>
    <scope>NUCLEOTIDE SEQUENCE [LARGE SCALE GENOMIC DNA]</scope>
    <source>
        <strain evidence="2">cv. Huhao1</strain>
        <tissue evidence="1">Leaf</tissue>
    </source>
</reference>